<evidence type="ECO:0000313" key="3">
    <source>
        <dbReference type="EMBL" id="KAA2265360.1"/>
    </source>
</evidence>
<gene>
    <name evidence="3" type="ORF">F0L68_04610</name>
</gene>
<dbReference type="EMBL" id="VUOB01000006">
    <property type="protein sequence ID" value="KAA2265360.1"/>
    <property type="molecule type" value="Genomic_DNA"/>
</dbReference>
<feature type="compositionally biased region" description="Pro residues" evidence="1">
    <location>
        <begin position="14"/>
        <end position="34"/>
    </location>
</feature>
<keyword evidence="2" id="KW-0812">Transmembrane</keyword>
<reference evidence="3 4" key="1">
    <citation type="submission" date="2019-09" db="EMBL/GenBank/DDBJ databases">
        <title>Goodfellowia gen. nov., a new genus of the Pseudonocardineae related to Actinoalloteichus, containing Goodfellowia coeruleoviolacea gen. nov., comb. nov. gen. nov., comb. nov.</title>
        <authorList>
            <person name="Labeda D."/>
        </authorList>
    </citation>
    <scope>NUCLEOTIDE SEQUENCE [LARGE SCALE GENOMIC DNA]</scope>
    <source>
        <strain evidence="3 4">AN110305</strain>
    </source>
</reference>
<evidence type="ECO:0000256" key="1">
    <source>
        <dbReference type="SAM" id="MobiDB-lite"/>
    </source>
</evidence>
<sequence>MSPPSSTGVGDTARPPPRQCPPSSTPPTAPPAHDPQPDGDERPTNTAPGDQQLEAQGDSMPILTKLRAVPRKRKWIAACVGLTVLSAAAVVWAHPKHGQHQQPGGWCSKTPTRCERQPPVVVRSRPCP</sequence>
<feature type="region of interest" description="Disordered" evidence="1">
    <location>
        <begin position="1"/>
        <end position="62"/>
    </location>
</feature>
<dbReference type="Proteomes" id="UP000323454">
    <property type="component" value="Unassembled WGS sequence"/>
</dbReference>
<evidence type="ECO:0000256" key="2">
    <source>
        <dbReference type="SAM" id="Phobius"/>
    </source>
</evidence>
<accession>A0A5B2XQW8</accession>
<protein>
    <submittedName>
        <fullName evidence="3">Uncharacterized protein</fullName>
    </submittedName>
</protein>
<dbReference type="AlphaFoldDB" id="A0A5B2XQW8"/>
<comment type="caution">
    <text evidence="3">The sequence shown here is derived from an EMBL/GenBank/DDBJ whole genome shotgun (WGS) entry which is preliminary data.</text>
</comment>
<keyword evidence="2" id="KW-0472">Membrane</keyword>
<evidence type="ECO:0000313" key="4">
    <source>
        <dbReference type="Proteomes" id="UP000323454"/>
    </source>
</evidence>
<proteinExistence type="predicted"/>
<reference evidence="3 4" key="2">
    <citation type="submission" date="2019-09" db="EMBL/GenBank/DDBJ databases">
        <authorList>
            <person name="Jin C."/>
        </authorList>
    </citation>
    <scope>NUCLEOTIDE SEQUENCE [LARGE SCALE GENOMIC DNA]</scope>
    <source>
        <strain evidence="3 4">AN110305</strain>
    </source>
</reference>
<keyword evidence="4" id="KW-1185">Reference proteome</keyword>
<keyword evidence="2" id="KW-1133">Transmembrane helix</keyword>
<name>A0A5B2XQW8_9PSEU</name>
<feature type="transmembrane region" description="Helical" evidence="2">
    <location>
        <begin position="75"/>
        <end position="93"/>
    </location>
</feature>
<organism evidence="3 4">
    <name type="scientific">Solihabitans fulvus</name>
    <dbReference type="NCBI Taxonomy" id="1892852"/>
    <lineage>
        <taxon>Bacteria</taxon>
        <taxon>Bacillati</taxon>
        <taxon>Actinomycetota</taxon>
        <taxon>Actinomycetes</taxon>
        <taxon>Pseudonocardiales</taxon>
        <taxon>Pseudonocardiaceae</taxon>
        <taxon>Solihabitans</taxon>
    </lineage>
</organism>